<dbReference type="EMBL" id="VHJK01000001">
    <property type="protein sequence ID" value="TRD11945.1"/>
    <property type="molecule type" value="Genomic_DNA"/>
</dbReference>
<organism evidence="3 4">
    <name type="scientific">Erythrobacter insulae</name>
    <dbReference type="NCBI Taxonomy" id="2584124"/>
    <lineage>
        <taxon>Bacteria</taxon>
        <taxon>Pseudomonadati</taxon>
        <taxon>Pseudomonadota</taxon>
        <taxon>Alphaproteobacteria</taxon>
        <taxon>Sphingomonadales</taxon>
        <taxon>Erythrobacteraceae</taxon>
        <taxon>Erythrobacter/Porphyrobacter group</taxon>
        <taxon>Erythrobacter</taxon>
    </lineage>
</organism>
<evidence type="ECO:0000313" key="3">
    <source>
        <dbReference type="EMBL" id="TRD11945.1"/>
    </source>
</evidence>
<evidence type="ECO:0000256" key="1">
    <source>
        <dbReference type="SAM" id="SignalP"/>
    </source>
</evidence>
<accession>A0A547PCU0</accession>
<proteinExistence type="predicted"/>
<feature type="signal peptide" evidence="1">
    <location>
        <begin position="1"/>
        <end position="43"/>
    </location>
</feature>
<feature type="domain" description="DUF11" evidence="2">
    <location>
        <begin position="697"/>
        <end position="791"/>
    </location>
</feature>
<sequence length="792" mass="77306">MMNLNNISADKFAVTKAPTLPMARMLTSALPFVALAVPGTVYAQSAENTATITAPAGAIETNTANNSATDSDTVFAALVANNDSATGQFGGGATGVVNILGNDTINGGTPVSTDVDISVASGSSLPSQLTFDTATGDVGVTANTPAGVYTFDYTICEAGTSNCTDATVTVTVEAPVIAADNDSVSAVNGLTGGADLLDVLDGDTIGGAGATTTNVDLTVLTPATAINGGPVPTLDVTDGLISVPAGTPAGDYTIAYQICDAINPGVCDDAVATVNVIAATIVADDDSITGVDGTAGGTNILNALEGDTLGGNQAPLSDVTLSVLTPAAPINGGPVPALDPSTGFVSVPAGTPAGTYTITYEVCEDLNAGNCDEATISVTVAAPTIVADADSVTGISSVTGGNDVLDVIDGDTLDGNPITAADVNISVLTGATPINGGPVPTLNTTTGLVSVDPNTPAGVYEISYQICDPINPTVCDNALASVTVEAPAIFADDDSLTGVDGAAGAADALDVLDGDTFNGAPFNAGDVTLSVTTGATPINGGPVPTLNTATGLVSIPAGTPAGTYTITYQICDPINPANCDTGVATVEVIAAVITADADSVSGLNGVTGGADVLDVLDGDTIGGAPATPGNVDLTVLTPATPINGGPVPTLDPSTGLITLPASTPAGTYEIEYQICDPLNPTNCATETATVVVAPSVDLSITKSNGVDNVTSGQSITYTLVVSNAGPDAAVGPVLRDVPGAGLSCPVGNPVTFTGDGAPSGSFTIGDLTGPGITLGTLISGGSATITYTCSVD</sequence>
<dbReference type="OrthoDB" id="5400913at2"/>
<keyword evidence="1" id="KW-0732">Signal</keyword>
<dbReference type="InterPro" id="IPR001434">
    <property type="entry name" value="OmcB-like_DUF11"/>
</dbReference>
<dbReference type="Pfam" id="PF01345">
    <property type="entry name" value="DUF11"/>
    <property type="match status" value="1"/>
</dbReference>
<keyword evidence="4" id="KW-1185">Reference proteome</keyword>
<dbReference type="Proteomes" id="UP000316343">
    <property type="component" value="Unassembled WGS sequence"/>
</dbReference>
<protein>
    <submittedName>
        <fullName evidence="3">DUF11 domain-containing protein</fullName>
    </submittedName>
</protein>
<name>A0A547PCU0_9SPHN</name>
<dbReference type="NCBIfam" id="TIGR01451">
    <property type="entry name" value="B_ant_repeat"/>
    <property type="match status" value="1"/>
</dbReference>
<feature type="chain" id="PRO_5021800392" evidence="1">
    <location>
        <begin position="44"/>
        <end position="792"/>
    </location>
</feature>
<evidence type="ECO:0000259" key="2">
    <source>
        <dbReference type="Pfam" id="PF01345"/>
    </source>
</evidence>
<evidence type="ECO:0000313" key="4">
    <source>
        <dbReference type="Proteomes" id="UP000316343"/>
    </source>
</evidence>
<dbReference type="AlphaFoldDB" id="A0A547PCU0"/>
<reference evidence="3 4" key="1">
    <citation type="submission" date="2019-06" db="EMBL/GenBank/DDBJ databases">
        <title>Erythrobacter insulae sp. nov., isolated from a tidal flat.</title>
        <authorList>
            <person name="Yoon J.-H."/>
        </authorList>
    </citation>
    <scope>NUCLEOTIDE SEQUENCE [LARGE SCALE GENOMIC DNA]</scope>
    <source>
        <strain evidence="3 4">JBTF-M21</strain>
    </source>
</reference>
<dbReference type="InterPro" id="IPR047589">
    <property type="entry name" value="DUF11_rpt"/>
</dbReference>
<dbReference type="RefSeq" id="WP_142788218.1">
    <property type="nucleotide sequence ID" value="NZ_VHJK01000001.1"/>
</dbReference>
<gene>
    <name evidence="3" type="ORF">FGU71_08810</name>
</gene>
<comment type="caution">
    <text evidence="3">The sequence shown here is derived from an EMBL/GenBank/DDBJ whole genome shotgun (WGS) entry which is preliminary data.</text>
</comment>